<dbReference type="EMBL" id="CABWLR010000002">
    <property type="protein sequence ID" value="VXB31380.1"/>
    <property type="molecule type" value="Genomic_DNA"/>
</dbReference>
<dbReference type="AlphaFoldDB" id="A0A653PNK3"/>
<reference evidence="1 2" key="1">
    <citation type="submission" date="2019-10" db="EMBL/GenBank/DDBJ databases">
        <authorList>
            <person name="Karimi E."/>
        </authorList>
    </citation>
    <scope>NUCLEOTIDE SEQUENCE [LARGE SCALE GENOMIC DNA]</scope>
    <source>
        <strain evidence="1">Maribacter sp. 151</strain>
    </source>
</reference>
<gene>
    <name evidence="1" type="ORF">MARI151_20299</name>
</gene>
<evidence type="ECO:0000313" key="1">
    <source>
        <dbReference type="EMBL" id="VXB31380.1"/>
    </source>
</evidence>
<name>A0A653PNK3_9FLAO</name>
<keyword evidence="2" id="KW-1185">Reference proteome</keyword>
<protein>
    <submittedName>
        <fullName evidence="1">Uncharacterized protein</fullName>
    </submittedName>
</protein>
<proteinExistence type="predicted"/>
<evidence type="ECO:0000313" key="2">
    <source>
        <dbReference type="Proteomes" id="UP000430202"/>
    </source>
</evidence>
<dbReference type="Proteomes" id="UP000430202">
    <property type="component" value="Unassembled WGS sequence"/>
</dbReference>
<sequence length="61" mass="6920">MKKQAPANQANQTYPLITDNSFVINQSKREPCSETILKLLGEVLKRIRYLPPLKLVALLLV</sequence>
<accession>A0A653PNK3</accession>
<organism evidence="1 2">
    <name type="scientific">Maribacter litoralis</name>
    <dbReference type="NCBI Taxonomy" id="2059726"/>
    <lineage>
        <taxon>Bacteria</taxon>
        <taxon>Pseudomonadati</taxon>
        <taxon>Bacteroidota</taxon>
        <taxon>Flavobacteriia</taxon>
        <taxon>Flavobacteriales</taxon>
        <taxon>Flavobacteriaceae</taxon>
        <taxon>Maribacter</taxon>
    </lineage>
</organism>